<dbReference type="PANTHER" id="PTHR46289">
    <property type="entry name" value="52 KDA REPRESSOR OF THE INHIBITOR OF THE PROTEIN KINASE-LIKE PROTEIN-RELATED"/>
    <property type="match status" value="1"/>
</dbReference>
<sequence length="278" mass="32165">MSLGKIKFARTILQELDKLNLDISYCRGQAYDGNSNMSGKFTGVQVRITKVQPLAIYNYCANHRLNLAISKACSVTSIRNYIRAISSVSNFFRESEWQIHKLETEVQEKLPHHKKRKTCPLGDAEYMDIIDPMKLVKATLASLRKLLYKITDTFKKIFKDSEKLAMEMGTQINKPRTTKLQKTDQISIRTHMKNTIALQFLKSELQRVRQIQKLLSPEFSGWFEDEVLRGAETYKDDLPSFLFDIMSPENLSTEHNDRRSAKWTDFAAPSPHRIRNEA</sequence>
<comment type="caution">
    <text evidence="1">The sequence shown here is derived from an EMBL/GenBank/DDBJ whole genome shotgun (WGS) entry which is preliminary data.</text>
</comment>
<gene>
    <name evidence="1" type="ORF">PR048_013344</name>
</gene>
<name>A0ABQ9HRX0_9NEOP</name>
<evidence type="ECO:0000313" key="1">
    <source>
        <dbReference type="EMBL" id="KAJ8887129.1"/>
    </source>
</evidence>
<dbReference type="Proteomes" id="UP001159363">
    <property type="component" value="Chromosome X"/>
</dbReference>
<proteinExistence type="predicted"/>
<accession>A0ABQ9HRX0</accession>
<keyword evidence="2" id="KW-1185">Reference proteome</keyword>
<dbReference type="EMBL" id="JARBHB010000004">
    <property type="protein sequence ID" value="KAJ8887129.1"/>
    <property type="molecule type" value="Genomic_DNA"/>
</dbReference>
<evidence type="ECO:0000313" key="2">
    <source>
        <dbReference type="Proteomes" id="UP001159363"/>
    </source>
</evidence>
<reference evidence="1 2" key="1">
    <citation type="submission" date="2023-02" db="EMBL/GenBank/DDBJ databases">
        <title>LHISI_Scaffold_Assembly.</title>
        <authorList>
            <person name="Stuart O.P."/>
            <person name="Cleave R."/>
            <person name="Magrath M.J.L."/>
            <person name="Mikheyev A.S."/>
        </authorList>
    </citation>
    <scope>NUCLEOTIDE SEQUENCE [LARGE SCALE GENOMIC DNA]</scope>
    <source>
        <strain evidence="1">Daus_M_001</strain>
        <tissue evidence="1">Leg muscle</tissue>
    </source>
</reference>
<dbReference type="PANTHER" id="PTHR46289:SF14">
    <property type="entry name" value="DUF4371 DOMAIN-CONTAINING PROTEIN"/>
    <property type="match status" value="1"/>
</dbReference>
<evidence type="ECO:0008006" key="3">
    <source>
        <dbReference type="Google" id="ProtNLM"/>
    </source>
</evidence>
<organism evidence="1 2">
    <name type="scientific">Dryococelus australis</name>
    <dbReference type="NCBI Taxonomy" id="614101"/>
    <lineage>
        <taxon>Eukaryota</taxon>
        <taxon>Metazoa</taxon>
        <taxon>Ecdysozoa</taxon>
        <taxon>Arthropoda</taxon>
        <taxon>Hexapoda</taxon>
        <taxon>Insecta</taxon>
        <taxon>Pterygota</taxon>
        <taxon>Neoptera</taxon>
        <taxon>Polyneoptera</taxon>
        <taxon>Phasmatodea</taxon>
        <taxon>Verophasmatodea</taxon>
        <taxon>Anareolatae</taxon>
        <taxon>Phasmatidae</taxon>
        <taxon>Eurycanthinae</taxon>
        <taxon>Dryococelus</taxon>
    </lineage>
</organism>
<protein>
    <recommendedName>
        <fullName evidence="3">DUF4371 domain-containing protein</fullName>
    </recommendedName>
</protein>
<dbReference type="InterPro" id="IPR052958">
    <property type="entry name" value="IFN-induced_PKR_regulator"/>
</dbReference>